<dbReference type="RefSeq" id="WP_243606724.1">
    <property type="nucleotide sequence ID" value="NZ_JALGRD010000008.1"/>
</dbReference>
<dbReference type="PROSITE" id="PS51257">
    <property type="entry name" value="PROKAR_LIPOPROTEIN"/>
    <property type="match status" value="1"/>
</dbReference>
<proteinExistence type="predicted"/>
<comment type="caution">
    <text evidence="1">The sequence shown here is derived from an EMBL/GenBank/DDBJ whole genome shotgun (WGS) entry which is preliminary data.</text>
</comment>
<protein>
    <recommendedName>
        <fullName evidence="3">Lipoprotein</fullName>
    </recommendedName>
</protein>
<dbReference type="Proteomes" id="UP001139682">
    <property type="component" value="Unassembled WGS sequence"/>
</dbReference>
<sequence>MSGRYLLLWLTALLLVACARQPVLPEPLPDLTLPLQFHVQQHDGAEVRDSILVVQQEGDGWRWSWLDPLGVPQARQMLRDGQWRADGLLPPDPHAREFFAALLFALTPDAQLAQLYAGRDWNSAPGHRTLRIDSSSAWQVHYAQDGQIHLDVGPSLTYGVAPLDTTGASAP</sequence>
<evidence type="ECO:0000313" key="2">
    <source>
        <dbReference type="Proteomes" id="UP001139682"/>
    </source>
</evidence>
<evidence type="ECO:0008006" key="3">
    <source>
        <dbReference type="Google" id="ProtNLM"/>
    </source>
</evidence>
<evidence type="ECO:0000313" key="1">
    <source>
        <dbReference type="EMBL" id="MCJ0974652.1"/>
    </source>
</evidence>
<keyword evidence="2" id="KW-1185">Reference proteome</keyword>
<dbReference type="EMBL" id="JALGRD010000008">
    <property type="protein sequence ID" value="MCJ0974652.1"/>
    <property type="molecule type" value="Genomic_DNA"/>
</dbReference>
<gene>
    <name evidence="1" type="ORF">MST27_14870</name>
</gene>
<dbReference type="AlphaFoldDB" id="A0A9X1W4L1"/>
<organism evidence="1 2">
    <name type="scientific">Stutzerimonas marianensis</name>
    <dbReference type="NCBI Taxonomy" id="2929513"/>
    <lineage>
        <taxon>Bacteria</taxon>
        <taxon>Pseudomonadati</taxon>
        <taxon>Pseudomonadota</taxon>
        <taxon>Gammaproteobacteria</taxon>
        <taxon>Pseudomonadales</taxon>
        <taxon>Pseudomonadaceae</taxon>
        <taxon>Stutzerimonas</taxon>
    </lineage>
</organism>
<reference evidence="1" key="1">
    <citation type="submission" date="2022-03" db="EMBL/GenBank/DDBJ databases">
        <title>Pseudomonas marianensis sp. nov., a marine bacterium isolated from deep-sea sediments of the Mariana Trench.</title>
        <authorList>
            <person name="Wei Y."/>
        </authorList>
    </citation>
    <scope>NUCLEOTIDE SEQUENCE</scope>
    <source>
        <strain evidence="1">PS1</strain>
    </source>
</reference>
<name>A0A9X1W4L1_9GAMM</name>
<accession>A0A9X1W4L1</accession>